<comment type="caution">
    <text evidence="1">The sequence shown here is derived from an EMBL/GenBank/DDBJ whole genome shotgun (WGS) entry which is preliminary data.</text>
</comment>
<proteinExistence type="predicted"/>
<dbReference type="PIRSF" id="PIRSF004764">
    <property type="entry name" value="YmfJ"/>
    <property type="match status" value="1"/>
</dbReference>
<gene>
    <name evidence="1" type="ORF">DFP95_101593</name>
</gene>
<dbReference type="AlphaFoldDB" id="A0A3D9IWL6"/>
<dbReference type="InterPro" id="IPR038292">
    <property type="entry name" value="YmfJ/YflH_sf"/>
</dbReference>
<dbReference type="Gene3D" id="1.10.760.20">
    <property type="entry name" value="Protein of unknown function DUF3243"/>
    <property type="match status" value="1"/>
</dbReference>
<accession>A0A3D9IWL6</accession>
<evidence type="ECO:0000313" key="2">
    <source>
        <dbReference type="Proteomes" id="UP000256869"/>
    </source>
</evidence>
<dbReference type="Pfam" id="PF11588">
    <property type="entry name" value="DUF3243"/>
    <property type="match status" value="1"/>
</dbReference>
<dbReference type="InterPro" id="IPR021637">
    <property type="entry name" value="DUF3243"/>
</dbReference>
<dbReference type="OrthoDB" id="2382009at2"/>
<protein>
    <submittedName>
        <fullName evidence="1">Uncharacterized protein DUF3243</fullName>
    </submittedName>
</protein>
<dbReference type="InterPro" id="IPR024702">
    <property type="entry name" value="Uncharacterised_YmfJ"/>
</dbReference>
<evidence type="ECO:0000313" key="1">
    <source>
        <dbReference type="EMBL" id="RED66095.1"/>
    </source>
</evidence>
<dbReference type="RefSeq" id="WP_115991044.1">
    <property type="nucleotide sequence ID" value="NZ_QRDY01000001.1"/>
</dbReference>
<keyword evidence="2" id="KW-1185">Reference proteome</keyword>
<dbReference type="EMBL" id="QRDY01000001">
    <property type="protein sequence ID" value="RED66095.1"/>
    <property type="molecule type" value="Genomic_DNA"/>
</dbReference>
<reference evidence="1 2" key="1">
    <citation type="submission" date="2018-07" db="EMBL/GenBank/DDBJ databases">
        <title>Genomic Encyclopedia of Type Strains, Phase III (KMG-III): the genomes of soil and plant-associated and newly described type strains.</title>
        <authorList>
            <person name="Whitman W."/>
        </authorList>
    </citation>
    <scope>NUCLEOTIDE SEQUENCE [LARGE SCALE GENOMIC DNA]</scope>
    <source>
        <strain evidence="1 2">CECT 8236</strain>
    </source>
</reference>
<dbReference type="Proteomes" id="UP000256869">
    <property type="component" value="Unassembled WGS sequence"/>
</dbReference>
<organism evidence="1 2">
    <name type="scientific">Cohnella lupini</name>
    <dbReference type="NCBI Taxonomy" id="1294267"/>
    <lineage>
        <taxon>Bacteria</taxon>
        <taxon>Bacillati</taxon>
        <taxon>Bacillota</taxon>
        <taxon>Bacilli</taxon>
        <taxon>Bacillales</taxon>
        <taxon>Paenibacillaceae</taxon>
        <taxon>Cohnella</taxon>
    </lineage>
</organism>
<name>A0A3D9IWL6_9BACL</name>
<sequence>MSTVLSNFDTWKKFLGDRVEAAKKLGINEEAISKLAYEIGEFLDQKVDPKNNEERVLKELWDVGDESDRKTMARLMVKLAGHND</sequence>